<dbReference type="SUPFAM" id="SSF75169">
    <property type="entry name" value="DsrEFH-like"/>
    <property type="match status" value="1"/>
</dbReference>
<reference evidence="1 2" key="1">
    <citation type="journal article" date="2016" name="Nat. Commun.">
        <title>Thousands of microbial genomes shed light on interconnected biogeochemical processes in an aquifer system.</title>
        <authorList>
            <person name="Anantharaman K."/>
            <person name="Brown C.T."/>
            <person name="Hug L.A."/>
            <person name="Sharon I."/>
            <person name="Castelle C.J."/>
            <person name="Probst A.J."/>
            <person name="Thomas B.C."/>
            <person name="Singh A."/>
            <person name="Wilkins M.J."/>
            <person name="Karaoz U."/>
            <person name="Brodie E.L."/>
            <person name="Williams K.H."/>
            <person name="Hubbard S.S."/>
            <person name="Banfield J.F."/>
        </authorList>
    </citation>
    <scope>NUCLEOTIDE SEQUENCE [LARGE SCALE GENOMIC DNA]</scope>
</reference>
<protein>
    <submittedName>
        <fullName evidence="1">Uncharacterized protein</fullName>
    </submittedName>
</protein>
<name>A0A1F6VHW1_9PROT</name>
<organism evidence="1 2">
    <name type="scientific">Candidatus Muproteobacteria bacterium RBG_16_60_9</name>
    <dbReference type="NCBI Taxonomy" id="1817755"/>
    <lineage>
        <taxon>Bacteria</taxon>
        <taxon>Pseudomonadati</taxon>
        <taxon>Pseudomonadota</taxon>
        <taxon>Candidatus Muproteobacteria</taxon>
    </lineage>
</organism>
<gene>
    <name evidence="1" type="ORF">A2W18_04885</name>
</gene>
<dbReference type="Pfam" id="PF02635">
    <property type="entry name" value="DsrE"/>
    <property type="match status" value="1"/>
</dbReference>
<accession>A0A1F6VHW1</accession>
<proteinExistence type="predicted"/>
<evidence type="ECO:0000313" key="1">
    <source>
        <dbReference type="EMBL" id="OGI69247.1"/>
    </source>
</evidence>
<dbReference type="EMBL" id="MFSP01000025">
    <property type="protein sequence ID" value="OGI69247.1"/>
    <property type="molecule type" value="Genomic_DNA"/>
</dbReference>
<dbReference type="PANTHER" id="PTHR34874">
    <property type="entry name" value="PROTEIN YCHN"/>
    <property type="match status" value="1"/>
</dbReference>
<dbReference type="GO" id="GO:0005829">
    <property type="term" value="C:cytosol"/>
    <property type="evidence" value="ECO:0007669"/>
    <property type="project" value="TreeGrafter"/>
</dbReference>
<dbReference type="InterPro" id="IPR027396">
    <property type="entry name" value="DsrEFH-like"/>
</dbReference>
<sequence length="117" mass="13092">MSKTLFILNDPPYGTERSYNGLRLANSLVKREAEQVRVFLIGDAASCAKANQKVPPGYYNLELMLKALARRHGEIGVCATCMDARGIADAELIEGCRRSTLEELTDWTLWAERVLVF</sequence>
<comment type="caution">
    <text evidence="1">The sequence shown here is derived from an EMBL/GenBank/DDBJ whole genome shotgun (WGS) entry which is preliminary data.</text>
</comment>
<dbReference type="Proteomes" id="UP000179076">
    <property type="component" value="Unassembled WGS sequence"/>
</dbReference>
<dbReference type="PANTHER" id="PTHR34874:SF1">
    <property type="entry name" value="PROTEIN YCHN"/>
    <property type="match status" value="1"/>
</dbReference>
<dbReference type="Gene3D" id="3.40.1260.10">
    <property type="entry name" value="DsrEFH-like"/>
    <property type="match status" value="1"/>
</dbReference>
<dbReference type="InterPro" id="IPR003787">
    <property type="entry name" value="Sulphur_relay_DsrE/F-like"/>
</dbReference>
<evidence type="ECO:0000313" key="2">
    <source>
        <dbReference type="Proteomes" id="UP000179076"/>
    </source>
</evidence>
<dbReference type="AlphaFoldDB" id="A0A1F6VHW1"/>